<evidence type="ECO:0000313" key="4">
    <source>
        <dbReference type="EMBL" id="GEL25967.1"/>
    </source>
</evidence>
<dbReference type="CDD" id="cd01107">
    <property type="entry name" value="HTH_BmrR"/>
    <property type="match status" value="1"/>
</dbReference>
<feature type="region of interest" description="Disordered" evidence="2">
    <location>
        <begin position="257"/>
        <end position="279"/>
    </location>
</feature>
<dbReference type="InterPro" id="IPR029442">
    <property type="entry name" value="GyrI-like"/>
</dbReference>
<dbReference type="InterPro" id="IPR010499">
    <property type="entry name" value="AraC_E-bd"/>
</dbReference>
<dbReference type="PANTHER" id="PTHR30204:SF97">
    <property type="entry name" value="MERR FAMILY REGULATORY PROTEIN"/>
    <property type="match status" value="1"/>
</dbReference>
<dbReference type="SMART" id="SM00871">
    <property type="entry name" value="AraC_E_bind"/>
    <property type="match status" value="1"/>
</dbReference>
<dbReference type="OrthoDB" id="7849865at2"/>
<evidence type="ECO:0000256" key="2">
    <source>
        <dbReference type="SAM" id="MobiDB-lite"/>
    </source>
</evidence>
<dbReference type="PROSITE" id="PS50937">
    <property type="entry name" value="HTH_MERR_2"/>
    <property type="match status" value="1"/>
</dbReference>
<feature type="domain" description="HTH merR-type" evidence="3">
    <location>
        <begin position="5"/>
        <end position="75"/>
    </location>
</feature>
<gene>
    <name evidence="4" type="ORF">PSU4_49210</name>
</gene>
<organism evidence="4 5">
    <name type="scientific">Pseudonocardia sulfidoxydans NBRC 16205</name>
    <dbReference type="NCBI Taxonomy" id="1223511"/>
    <lineage>
        <taxon>Bacteria</taxon>
        <taxon>Bacillati</taxon>
        <taxon>Actinomycetota</taxon>
        <taxon>Actinomycetes</taxon>
        <taxon>Pseudonocardiales</taxon>
        <taxon>Pseudonocardiaceae</taxon>
        <taxon>Pseudonocardia</taxon>
    </lineage>
</organism>
<dbReference type="SUPFAM" id="SSF46955">
    <property type="entry name" value="Putative DNA-binding domain"/>
    <property type="match status" value="1"/>
</dbReference>
<comment type="caution">
    <text evidence="4">The sequence shown here is derived from an EMBL/GenBank/DDBJ whole genome shotgun (WGS) entry which is preliminary data.</text>
</comment>
<dbReference type="Gene3D" id="3.20.80.10">
    <property type="entry name" value="Regulatory factor, effector binding domain"/>
    <property type="match status" value="1"/>
</dbReference>
<dbReference type="AlphaFoldDB" id="A0A511DNL3"/>
<dbReference type="InterPro" id="IPR011256">
    <property type="entry name" value="Reg_factor_effector_dom_sf"/>
</dbReference>
<dbReference type="Gene3D" id="1.10.1660.10">
    <property type="match status" value="1"/>
</dbReference>
<dbReference type="Pfam" id="PF13411">
    <property type="entry name" value="MerR_1"/>
    <property type="match status" value="1"/>
</dbReference>
<name>A0A511DNL3_9PSEU</name>
<dbReference type="InterPro" id="IPR047057">
    <property type="entry name" value="MerR_fam"/>
</dbReference>
<evidence type="ECO:0000259" key="3">
    <source>
        <dbReference type="PROSITE" id="PS50937"/>
    </source>
</evidence>
<sequence>MDEDLLTIGAFSRATLLSPKALRGYHESGLLVPAVVDARTGYRGYTRVQLGDAGVIRALRQLDVPLPEIARVLAARDPVETRAVLAHHRDRMREQLARTEAILGEVDSLLTDPSTLTRHAVAERDEPALPVLARTGSCREVDFAGFIGDSIPRLMAVLGRQEVAPAGPLGALFPAEFSDDPADVTVYLPLPAGVEVRGGDGCAALTLPAARLAVVTFVGPYAELSEGYRSLGAWLAGARVPVAGPVRESYLIGPGDGEPESAYRTEIGWPLGRPERNES</sequence>
<dbReference type="Proteomes" id="UP000321685">
    <property type="component" value="Unassembled WGS sequence"/>
</dbReference>
<dbReference type="EMBL" id="BJVJ01000069">
    <property type="protein sequence ID" value="GEL25967.1"/>
    <property type="molecule type" value="Genomic_DNA"/>
</dbReference>
<reference evidence="4 5" key="1">
    <citation type="submission" date="2019-07" db="EMBL/GenBank/DDBJ databases">
        <title>Whole genome shotgun sequence of Pseudonocardia sulfidoxydans NBRC 16205.</title>
        <authorList>
            <person name="Hosoyama A."/>
            <person name="Uohara A."/>
            <person name="Ohji S."/>
            <person name="Ichikawa N."/>
        </authorList>
    </citation>
    <scope>NUCLEOTIDE SEQUENCE [LARGE SCALE GENOMIC DNA]</scope>
    <source>
        <strain evidence="4 5">NBRC 16205</strain>
    </source>
</reference>
<dbReference type="InterPro" id="IPR009061">
    <property type="entry name" value="DNA-bd_dom_put_sf"/>
</dbReference>
<dbReference type="SMART" id="SM00422">
    <property type="entry name" value="HTH_MERR"/>
    <property type="match status" value="1"/>
</dbReference>
<accession>A0A511DNL3</accession>
<keyword evidence="1" id="KW-0238">DNA-binding</keyword>
<dbReference type="GO" id="GO:0003700">
    <property type="term" value="F:DNA-binding transcription factor activity"/>
    <property type="evidence" value="ECO:0007669"/>
    <property type="project" value="InterPro"/>
</dbReference>
<dbReference type="GO" id="GO:0003677">
    <property type="term" value="F:DNA binding"/>
    <property type="evidence" value="ECO:0007669"/>
    <property type="project" value="UniProtKB-KW"/>
</dbReference>
<dbReference type="RefSeq" id="WP_147113109.1">
    <property type="nucleotide sequence ID" value="NZ_BJVJ01000069.1"/>
</dbReference>
<dbReference type="SUPFAM" id="SSF55136">
    <property type="entry name" value="Probable bacterial effector-binding domain"/>
    <property type="match status" value="1"/>
</dbReference>
<evidence type="ECO:0000256" key="1">
    <source>
        <dbReference type="ARBA" id="ARBA00023125"/>
    </source>
</evidence>
<proteinExistence type="predicted"/>
<protein>
    <submittedName>
        <fullName evidence="4">MerR family transcriptional regulator</fullName>
    </submittedName>
</protein>
<evidence type="ECO:0000313" key="5">
    <source>
        <dbReference type="Proteomes" id="UP000321685"/>
    </source>
</evidence>
<dbReference type="PANTHER" id="PTHR30204">
    <property type="entry name" value="REDOX-CYCLING DRUG-SENSING TRANSCRIPTIONAL ACTIVATOR SOXR"/>
    <property type="match status" value="1"/>
</dbReference>
<keyword evidence="5" id="KW-1185">Reference proteome</keyword>
<dbReference type="Pfam" id="PF06445">
    <property type="entry name" value="GyrI-like"/>
    <property type="match status" value="1"/>
</dbReference>
<dbReference type="InterPro" id="IPR000551">
    <property type="entry name" value="MerR-type_HTH_dom"/>
</dbReference>